<comment type="caution">
    <text evidence="9">The sequence shown here is derived from an EMBL/GenBank/DDBJ whole genome shotgun (WGS) entry which is preliminary data.</text>
</comment>
<comment type="subcellular location">
    <subcellularLocation>
        <location evidence="1">Endomembrane system</location>
        <topology evidence="1">Multi-pass membrane protein</topology>
    </subcellularLocation>
</comment>
<evidence type="ECO:0000256" key="4">
    <source>
        <dbReference type="ARBA" id="ARBA00022989"/>
    </source>
</evidence>
<evidence type="ECO:0000313" key="10">
    <source>
        <dbReference type="Proteomes" id="UP000762676"/>
    </source>
</evidence>
<dbReference type="InterPro" id="IPR019402">
    <property type="entry name" value="CWH43_N"/>
</dbReference>
<dbReference type="EMBL" id="BMAT01002205">
    <property type="protein sequence ID" value="GFS01538.1"/>
    <property type="molecule type" value="Genomic_DNA"/>
</dbReference>
<evidence type="ECO:0000256" key="7">
    <source>
        <dbReference type="SAM" id="Phobius"/>
    </source>
</evidence>
<proteinExistence type="inferred from homology"/>
<evidence type="ECO:0000256" key="2">
    <source>
        <dbReference type="ARBA" id="ARBA00006565"/>
    </source>
</evidence>
<reference evidence="9 10" key="1">
    <citation type="journal article" date="2021" name="Elife">
        <title>Chloroplast acquisition without the gene transfer in kleptoplastic sea slugs, Plakobranchus ocellatus.</title>
        <authorList>
            <person name="Maeda T."/>
            <person name="Takahashi S."/>
            <person name="Yoshida T."/>
            <person name="Shimamura S."/>
            <person name="Takaki Y."/>
            <person name="Nagai Y."/>
            <person name="Toyoda A."/>
            <person name="Suzuki Y."/>
            <person name="Arimoto A."/>
            <person name="Ishii H."/>
            <person name="Satoh N."/>
            <person name="Nishiyama T."/>
            <person name="Hasebe M."/>
            <person name="Maruyama T."/>
            <person name="Minagawa J."/>
            <person name="Obokata J."/>
            <person name="Shigenobu S."/>
        </authorList>
    </citation>
    <scope>NUCLEOTIDE SEQUENCE [LARGE SCALE GENOMIC DNA]</scope>
</reference>
<feature type="region of interest" description="Disordered" evidence="6">
    <location>
        <begin position="186"/>
        <end position="217"/>
    </location>
</feature>
<name>A0AAV4HVX9_9GAST</name>
<dbReference type="InterPro" id="IPR050911">
    <property type="entry name" value="DRAM/TMEM150_Autophagy_Mod"/>
</dbReference>
<keyword evidence="5 7" id="KW-0472">Membrane</keyword>
<dbReference type="PANTHER" id="PTHR21324">
    <property type="entry name" value="FASTING-INDUCIBLE INTEGRAL MEMBRANE PROTEIN TM6P1-RELATED"/>
    <property type="match status" value="1"/>
</dbReference>
<sequence length="253" mass="27828">MWVSLGLLPVFQVFIATLTFILCYVWSVTREDVSPAFPFISDTGANSPESCLFAQMLNISAFLSAILAFGLGVVYSIVQTVMSYRLQGKLVCRFRLAITVFNVCAGISMAASWITASKLWHSRPNSGNAVWWKPDDPGYAAHICSTVFEWALSLGFFSFFLTYVSEFDSIETEIIFRPLANQRARTRSRSTARAPNSASVENGGPTDRSHPRSRPLHSVNSLCRQENIRAGETSSLLGTATDSSNSFHGSIST</sequence>
<feature type="transmembrane region" description="Helical" evidence="7">
    <location>
        <begin position="56"/>
        <end position="78"/>
    </location>
</feature>
<evidence type="ECO:0000256" key="3">
    <source>
        <dbReference type="ARBA" id="ARBA00022692"/>
    </source>
</evidence>
<feature type="transmembrane region" description="Helical" evidence="7">
    <location>
        <begin position="7"/>
        <end position="27"/>
    </location>
</feature>
<evidence type="ECO:0000259" key="8">
    <source>
        <dbReference type="Pfam" id="PF10277"/>
    </source>
</evidence>
<protein>
    <submittedName>
        <fullName evidence="9">DNA damage-regulated autophagy modulator protein 2</fullName>
    </submittedName>
</protein>
<accession>A0AAV4HVX9</accession>
<keyword evidence="10" id="KW-1185">Reference proteome</keyword>
<dbReference type="AlphaFoldDB" id="A0AAV4HVX9"/>
<feature type="domain" description="CWH43-like N-terminal" evidence="8">
    <location>
        <begin position="6"/>
        <end position="69"/>
    </location>
</feature>
<dbReference type="PANTHER" id="PTHR21324:SF2">
    <property type="entry name" value="EG:22E5.9 PROTEIN"/>
    <property type="match status" value="1"/>
</dbReference>
<dbReference type="Pfam" id="PF10277">
    <property type="entry name" value="Frag1"/>
    <property type="match status" value="1"/>
</dbReference>
<evidence type="ECO:0000256" key="5">
    <source>
        <dbReference type="ARBA" id="ARBA00023136"/>
    </source>
</evidence>
<comment type="similarity">
    <text evidence="2">Belongs to the DRAM/TMEM150 family.</text>
</comment>
<dbReference type="GO" id="GO:0012505">
    <property type="term" value="C:endomembrane system"/>
    <property type="evidence" value="ECO:0007669"/>
    <property type="project" value="UniProtKB-SubCell"/>
</dbReference>
<evidence type="ECO:0000313" key="9">
    <source>
        <dbReference type="EMBL" id="GFS01538.1"/>
    </source>
</evidence>
<evidence type="ECO:0000256" key="6">
    <source>
        <dbReference type="SAM" id="MobiDB-lite"/>
    </source>
</evidence>
<organism evidence="9 10">
    <name type="scientific">Elysia marginata</name>
    <dbReference type="NCBI Taxonomy" id="1093978"/>
    <lineage>
        <taxon>Eukaryota</taxon>
        <taxon>Metazoa</taxon>
        <taxon>Spiralia</taxon>
        <taxon>Lophotrochozoa</taxon>
        <taxon>Mollusca</taxon>
        <taxon>Gastropoda</taxon>
        <taxon>Heterobranchia</taxon>
        <taxon>Euthyneura</taxon>
        <taxon>Panpulmonata</taxon>
        <taxon>Sacoglossa</taxon>
        <taxon>Placobranchoidea</taxon>
        <taxon>Plakobranchidae</taxon>
        <taxon>Elysia</taxon>
    </lineage>
</organism>
<keyword evidence="3 7" id="KW-0812">Transmembrane</keyword>
<evidence type="ECO:0000256" key="1">
    <source>
        <dbReference type="ARBA" id="ARBA00004127"/>
    </source>
</evidence>
<gene>
    <name evidence="9" type="ORF">ElyMa_001099700</name>
</gene>
<feature type="region of interest" description="Disordered" evidence="6">
    <location>
        <begin position="233"/>
        <end position="253"/>
    </location>
</feature>
<keyword evidence="4 7" id="KW-1133">Transmembrane helix</keyword>
<feature type="transmembrane region" description="Helical" evidence="7">
    <location>
        <begin position="139"/>
        <end position="164"/>
    </location>
</feature>
<feature type="transmembrane region" description="Helical" evidence="7">
    <location>
        <begin position="90"/>
        <end position="114"/>
    </location>
</feature>
<dbReference type="Proteomes" id="UP000762676">
    <property type="component" value="Unassembled WGS sequence"/>
</dbReference>